<dbReference type="InterPro" id="IPR019791">
    <property type="entry name" value="Haem_peroxidase_animal"/>
</dbReference>
<dbReference type="OrthoDB" id="823504at2759"/>
<feature type="region of interest" description="Disordered" evidence="7">
    <location>
        <begin position="85"/>
        <end position="114"/>
    </location>
</feature>
<keyword evidence="9" id="KW-1185">Reference proteome</keyword>
<evidence type="ECO:0000256" key="5">
    <source>
        <dbReference type="ARBA" id="ARBA00023180"/>
    </source>
</evidence>
<evidence type="ECO:0000256" key="4">
    <source>
        <dbReference type="ARBA" id="ARBA00022729"/>
    </source>
</evidence>
<reference evidence="8 9" key="1">
    <citation type="submission" date="2018-04" db="EMBL/GenBank/DDBJ databases">
        <authorList>
            <person name="Zhang X."/>
            <person name="Yuan J."/>
            <person name="Li F."/>
            <person name="Xiang J."/>
        </authorList>
    </citation>
    <scope>NUCLEOTIDE SEQUENCE [LARGE SCALE GENOMIC DNA]</scope>
    <source>
        <tissue evidence="8">Muscle</tissue>
    </source>
</reference>
<dbReference type="EMBL" id="QCYY01001511">
    <property type="protein sequence ID" value="ROT77570.1"/>
    <property type="molecule type" value="Genomic_DNA"/>
</dbReference>
<evidence type="ECO:0000256" key="2">
    <source>
        <dbReference type="ARBA" id="ARBA00022525"/>
    </source>
</evidence>
<dbReference type="PANTHER" id="PTHR11475">
    <property type="entry name" value="OXIDASE/PEROXIDASE"/>
    <property type="match status" value="1"/>
</dbReference>
<evidence type="ECO:0000256" key="3">
    <source>
        <dbReference type="ARBA" id="ARBA00022559"/>
    </source>
</evidence>
<dbReference type="Gene3D" id="1.10.640.10">
    <property type="entry name" value="Haem peroxidase domain superfamily, animal type"/>
    <property type="match status" value="2"/>
</dbReference>
<keyword evidence="4" id="KW-0732">Signal</keyword>
<evidence type="ECO:0000256" key="6">
    <source>
        <dbReference type="PIRSR" id="PIRSR619791-2"/>
    </source>
</evidence>
<feature type="binding site" description="axial binding residue" evidence="6">
    <location>
        <position position="606"/>
    </location>
    <ligand>
        <name>heme b</name>
        <dbReference type="ChEBI" id="CHEBI:60344"/>
    </ligand>
    <ligandPart>
        <name>Fe</name>
        <dbReference type="ChEBI" id="CHEBI:18248"/>
    </ligandPart>
</feature>
<dbReference type="Proteomes" id="UP000283509">
    <property type="component" value="Unassembled WGS sequence"/>
</dbReference>
<dbReference type="FunFam" id="1.10.640.10:FF:000003">
    <property type="entry name" value="chorion peroxidase"/>
    <property type="match status" value="1"/>
</dbReference>
<dbReference type="GO" id="GO:0005576">
    <property type="term" value="C:extracellular region"/>
    <property type="evidence" value="ECO:0007669"/>
    <property type="project" value="UniProtKB-SubCell"/>
</dbReference>
<comment type="caution">
    <text evidence="8">The sequence shown here is derived from an EMBL/GenBank/DDBJ whole genome shotgun (WGS) entry which is preliminary data.</text>
</comment>
<dbReference type="AlphaFoldDB" id="A0A423TMA3"/>
<sequence>MVSPATRADNQTEASERGRRQVYHLSHGAPAPALHLGVGAYGLHVPQHRNPYSVYPPHVPTAYFTPYSVYAASPTLPVTPVPQTYHLSQSSRKPAHATVSKTTGIKRPPKVSKAPLKGVSVTPAPFLPHPQHVTPAPHVYAHVTHAPPVVSAYLPSPPRPAKGCPGRDYCMPLVACAPQFAYIAPKDSCPLYGGDYGVSHSQQLFSQPEIKVAIQPITEDQLDEAARAGLWELVERDILEKSLRSRRIEVADPRNPEYTHLQFFRTSPLAIKLSRDAITNAEAGDHLMTKLRLTPEQAGYGLQQFSVRDTIISSTCPAPPPCGEKEKYYRTIDGSCNNLDNPTWGQARTTFQRLKPPKYSDGLFRPREGRDGSPLPSARVVSISTVVDADRPQLDLTLSVMQWGQFIDHDLAHTPIFRLGNESGIECCSESQSFIDPSFRHPGCFPIEIPADDPFFSRFRRRCMNFVRSMWAPRGACNFGYAEQMNQITHFLDTSNVYGDNRVNEQTDLSVIHTIWMREHNRLARELARLNPHWSDETIYQETRRIVNAMYQHIIYNEWLPIILGTDYMAENGILPRRQGFSNDYDDDLNAAIFNEFATAAFRFGHTLVQGMLELFGKQGHRTETLELHEQFNNPKLLYTPGKLDEFLRGLATQPIQMTDNFVSAELTNRLFQTPTMPFGMDLVALNIQRGRDHAIAPYNHLREACGLPKANTFDDLLDVLSPEVVNTFKLLYRSVDDIDPFIAGIAERHASGSILGPTFRCIVGDQFIRLRRGDRFFYEFADMPTSFTEAQLYEIKKASWARILCDNGDMVMQMQPLAMRTPGGLNQRVSCDSSAIPKLDLTPWISAA</sequence>
<reference evidence="8 9" key="2">
    <citation type="submission" date="2019-01" db="EMBL/GenBank/DDBJ databases">
        <title>The decoding of complex shrimp genome reveals the adaptation for benthos swimmer, frequently molting mechanism and breeding impact on genome.</title>
        <authorList>
            <person name="Sun Y."/>
            <person name="Gao Y."/>
            <person name="Yu Y."/>
        </authorList>
    </citation>
    <scope>NUCLEOTIDE SEQUENCE [LARGE SCALE GENOMIC DNA]</scope>
    <source>
        <tissue evidence="8">Muscle</tissue>
    </source>
</reference>
<dbReference type="SUPFAM" id="SSF48113">
    <property type="entry name" value="Heme-dependent peroxidases"/>
    <property type="match status" value="1"/>
</dbReference>
<keyword evidence="6" id="KW-0479">Metal-binding</keyword>
<evidence type="ECO:0000256" key="7">
    <source>
        <dbReference type="SAM" id="MobiDB-lite"/>
    </source>
</evidence>
<dbReference type="Pfam" id="PF03098">
    <property type="entry name" value="An_peroxidase"/>
    <property type="match status" value="1"/>
</dbReference>
<keyword evidence="3 8" id="KW-0560">Oxidoreductase</keyword>
<dbReference type="InterPro" id="IPR037120">
    <property type="entry name" value="Haem_peroxidase_sf_animal"/>
</dbReference>
<dbReference type="InterPro" id="IPR010255">
    <property type="entry name" value="Haem_peroxidase_sf"/>
</dbReference>
<keyword evidence="5" id="KW-0325">Glycoprotein</keyword>
<proteinExistence type="predicted"/>
<dbReference type="PANTHER" id="PTHR11475:SF4">
    <property type="entry name" value="CHORION PEROXIDASE"/>
    <property type="match status" value="1"/>
</dbReference>
<comment type="subcellular location">
    <subcellularLocation>
        <location evidence="1">Secreted</location>
    </subcellularLocation>
</comment>
<dbReference type="PROSITE" id="PS50292">
    <property type="entry name" value="PEROXIDASE_3"/>
    <property type="match status" value="1"/>
</dbReference>
<protein>
    <submittedName>
        <fullName evidence="8">Putative chorion peroxidase-like</fullName>
    </submittedName>
</protein>
<evidence type="ECO:0000256" key="1">
    <source>
        <dbReference type="ARBA" id="ARBA00004613"/>
    </source>
</evidence>
<keyword evidence="6" id="KW-0349">Heme</keyword>
<name>A0A423TMA3_PENVA</name>
<dbReference type="GO" id="GO:0006979">
    <property type="term" value="P:response to oxidative stress"/>
    <property type="evidence" value="ECO:0007669"/>
    <property type="project" value="InterPro"/>
</dbReference>
<keyword evidence="6" id="KW-0408">Iron</keyword>
<organism evidence="8 9">
    <name type="scientific">Penaeus vannamei</name>
    <name type="common">Whiteleg shrimp</name>
    <name type="synonym">Litopenaeus vannamei</name>
    <dbReference type="NCBI Taxonomy" id="6689"/>
    <lineage>
        <taxon>Eukaryota</taxon>
        <taxon>Metazoa</taxon>
        <taxon>Ecdysozoa</taxon>
        <taxon>Arthropoda</taxon>
        <taxon>Crustacea</taxon>
        <taxon>Multicrustacea</taxon>
        <taxon>Malacostraca</taxon>
        <taxon>Eumalacostraca</taxon>
        <taxon>Eucarida</taxon>
        <taxon>Decapoda</taxon>
        <taxon>Dendrobranchiata</taxon>
        <taxon>Penaeoidea</taxon>
        <taxon>Penaeidae</taxon>
        <taxon>Penaeus</taxon>
    </lineage>
</organism>
<evidence type="ECO:0000313" key="8">
    <source>
        <dbReference type="EMBL" id="ROT77570.1"/>
    </source>
</evidence>
<gene>
    <name evidence="8" type="ORF">C7M84_003810</name>
</gene>
<dbReference type="PRINTS" id="PR00457">
    <property type="entry name" value="ANPEROXIDASE"/>
</dbReference>
<dbReference type="GO" id="GO:0004601">
    <property type="term" value="F:peroxidase activity"/>
    <property type="evidence" value="ECO:0007669"/>
    <property type="project" value="UniProtKB-KW"/>
</dbReference>
<dbReference type="GO" id="GO:0020037">
    <property type="term" value="F:heme binding"/>
    <property type="evidence" value="ECO:0007669"/>
    <property type="project" value="InterPro"/>
</dbReference>
<keyword evidence="2" id="KW-0964">Secreted</keyword>
<accession>A0A423TMA3</accession>
<dbReference type="CDD" id="cd09823">
    <property type="entry name" value="peroxinectin_like"/>
    <property type="match status" value="1"/>
</dbReference>
<keyword evidence="3 8" id="KW-0575">Peroxidase</keyword>
<dbReference type="GO" id="GO:0046872">
    <property type="term" value="F:metal ion binding"/>
    <property type="evidence" value="ECO:0007669"/>
    <property type="project" value="UniProtKB-KW"/>
</dbReference>
<evidence type="ECO:0000313" key="9">
    <source>
        <dbReference type="Proteomes" id="UP000283509"/>
    </source>
</evidence>